<feature type="region of interest" description="Disordered" evidence="1">
    <location>
        <begin position="149"/>
        <end position="172"/>
    </location>
</feature>
<feature type="chain" id="PRO_5040768652" evidence="2">
    <location>
        <begin position="21"/>
        <end position="172"/>
    </location>
</feature>
<evidence type="ECO:0000313" key="4">
    <source>
        <dbReference type="Proteomes" id="UP001144352"/>
    </source>
</evidence>
<evidence type="ECO:0000256" key="2">
    <source>
        <dbReference type="SAM" id="SignalP"/>
    </source>
</evidence>
<name>A0A9W6G0M3_9BACT</name>
<evidence type="ECO:0000256" key="1">
    <source>
        <dbReference type="SAM" id="MobiDB-lite"/>
    </source>
</evidence>
<reference evidence="3" key="1">
    <citation type="submission" date="2022-12" db="EMBL/GenBank/DDBJ databases">
        <title>Reference genome sequencing for broad-spectrum identification of bacterial and archaeal isolates by mass spectrometry.</title>
        <authorList>
            <person name="Sekiguchi Y."/>
            <person name="Tourlousse D.M."/>
        </authorList>
    </citation>
    <scope>NUCLEOTIDE SEQUENCE</scope>
    <source>
        <strain evidence="3">H2</strain>
    </source>
</reference>
<evidence type="ECO:0000313" key="3">
    <source>
        <dbReference type="EMBL" id="GLI38615.1"/>
    </source>
</evidence>
<dbReference type="RefSeq" id="WP_214186297.1">
    <property type="nucleotide sequence ID" value="NZ_BSDS01000001.1"/>
</dbReference>
<keyword evidence="2" id="KW-0732">Signal</keyword>
<accession>A0A9W6G0M3</accession>
<organism evidence="3 4">
    <name type="scientific">Geobacter hydrogenophilus</name>
    <dbReference type="NCBI Taxonomy" id="40983"/>
    <lineage>
        <taxon>Bacteria</taxon>
        <taxon>Pseudomonadati</taxon>
        <taxon>Thermodesulfobacteriota</taxon>
        <taxon>Desulfuromonadia</taxon>
        <taxon>Geobacterales</taxon>
        <taxon>Geobacteraceae</taxon>
        <taxon>Geobacter</taxon>
    </lineage>
</organism>
<feature type="signal peptide" evidence="2">
    <location>
        <begin position="1"/>
        <end position="20"/>
    </location>
</feature>
<proteinExistence type="predicted"/>
<sequence length="172" mass="18889">MMKKCIAILLLAAAAVSCSTVDTREAEQVKETVKRYNAQLAQGYATMNMAGLAQVAEEPQTAKVYFHMAALGEGRIRMMSELKDISFKDIRFAAATSASVKTREVWDFRHVNIDTGKVQRDEKGFVYQMKYHLAKKNGAWWVRDAAAEGEEGKNVATKAAPAVPGAGKGSER</sequence>
<dbReference type="PROSITE" id="PS51257">
    <property type="entry name" value="PROKAR_LIPOPROTEIN"/>
    <property type="match status" value="1"/>
</dbReference>
<dbReference type="Proteomes" id="UP001144352">
    <property type="component" value="Unassembled WGS sequence"/>
</dbReference>
<keyword evidence="3" id="KW-0449">Lipoprotein</keyword>
<keyword evidence="4" id="KW-1185">Reference proteome</keyword>
<dbReference type="EMBL" id="BSDS01000001">
    <property type="protein sequence ID" value="GLI38615.1"/>
    <property type="molecule type" value="Genomic_DNA"/>
</dbReference>
<comment type="caution">
    <text evidence="3">The sequence shown here is derived from an EMBL/GenBank/DDBJ whole genome shotgun (WGS) entry which is preliminary data.</text>
</comment>
<feature type="compositionally biased region" description="Low complexity" evidence="1">
    <location>
        <begin position="155"/>
        <end position="165"/>
    </location>
</feature>
<protein>
    <submittedName>
        <fullName evidence="3">Lipoprotein</fullName>
    </submittedName>
</protein>
<gene>
    <name evidence="3" type="ORF">GHYDROH2_21160</name>
</gene>
<dbReference type="AlphaFoldDB" id="A0A9W6G0M3"/>